<dbReference type="Proteomes" id="UP000075243">
    <property type="component" value="Chromosome 1"/>
</dbReference>
<protein>
    <recommendedName>
        <fullName evidence="1">Reverse transcriptase Ty1/copia-type domain-containing protein</fullName>
    </recommendedName>
</protein>
<dbReference type="Gramene" id="C.cajan_19691.t">
    <property type="protein sequence ID" value="C.cajan_19691.t.cds1"/>
    <property type="gene ID" value="C.cajan_19691"/>
</dbReference>
<accession>A0A151U9Q7</accession>
<proteinExistence type="predicted"/>
<organism evidence="2 3">
    <name type="scientific">Cajanus cajan</name>
    <name type="common">Pigeon pea</name>
    <name type="synonym">Cajanus indicus</name>
    <dbReference type="NCBI Taxonomy" id="3821"/>
    <lineage>
        <taxon>Eukaryota</taxon>
        <taxon>Viridiplantae</taxon>
        <taxon>Streptophyta</taxon>
        <taxon>Embryophyta</taxon>
        <taxon>Tracheophyta</taxon>
        <taxon>Spermatophyta</taxon>
        <taxon>Magnoliopsida</taxon>
        <taxon>eudicotyledons</taxon>
        <taxon>Gunneridae</taxon>
        <taxon>Pentapetalae</taxon>
        <taxon>rosids</taxon>
        <taxon>fabids</taxon>
        <taxon>Fabales</taxon>
        <taxon>Fabaceae</taxon>
        <taxon>Papilionoideae</taxon>
        <taxon>50 kb inversion clade</taxon>
        <taxon>NPAAA clade</taxon>
        <taxon>indigoferoid/millettioid clade</taxon>
        <taxon>Phaseoleae</taxon>
        <taxon>Cajanus</taxon>
    </lineage>
</organism>
<dbReference type="AlphaFoldDB" id="A0A151U9Q7"/>
<name>A0A151U9Q7_CAJCA</name>
<dbReference type="InterPro" id="IPR013103">
    <property type="entry name" value="RVT_2"/>
</dbReference>
<evidence type="ECO:0000259" key="1">
    <source>
        <dbReference type="Pfam" id="PF07727"/>
    </source>
</evidence>
<evidence type="ECO:0000313" key="3">
    <source>
        <dbReference type="Proteomes" id="UP000075243"/>
    </source>
</evidence>
<keyword evidence="3" id="KW-1185">Reference proteome</keyword>
<reference evidence="2 3" key="1">
    <citation type="journal article" date="2012" name="Nat. Biotechnol.">
        <title>Draft genome sequence of pigeonpea (Cajanus cajan), an orphan legume crop of resource-poor farmers.</title>
        <authorList>
            <person name="Varshney R.K."/>
            <person name="Chen W."/>
            <person name="Li Y."/>
            <person name="Bharti A.K."/>
            <person name="Saxena R.K."/>
            <person name="Schlueter J.A."/>
            <person name="Donoghue M.T."/>
            <person name="Azam S."/>
            <person name="Fan G."/>
            <person name="Whaley A.M."/>
            <person name="Farmer A.D."/>
            <person name="Sheridan J."/>
            <person name="Iwata A."/>
            <person name="Tuteja R."/>
            <person name="Penmetsa R.V."/>
            <person name="Wu W."/>
            <person name="Upadhyaya H.D."/>
            <person name="Yang S.P."/>
            <person name="Shah T."/>
            <person name="Saxena K.B."/>
            <person name="Michael T."/>
            <person name="McCombie W.R."/>
            <person name="Yang B."/>
            <person name="Zhang G."/>
            <person name="Yang H."/>
            <person name="Wang J."/>
            <person name="Spillane C."/>
            <person name="Cook D.R."/>
            <person name="May G.D."/>
            <person name="Xu X."/>
            <person name="Jackson S.A."/>
        </authorList>
    </citation>
    <scope>NUCLEOTIDE SEQUENCE [LARGE SCALE GENOMIC DNA]</scope>
    <source>
        <strain evidence="3">cv. Asha</strain>
    </source>
</reference>
<dbReference type="OMA" id="YSETHSN"/>
<gene>
    <name evidence="2" type="ORF">KK1_020270</name>
</gene>
<evidence type="ECO:0000313" key="2">
    <source>
        <dbReference type="EMBL" id="KYP76050.1"/>
    </source>
</evidence>
<dbReference type="Pfam" id="PF07727">
    <property type="entry name" value="RVT_2"/>
    <property type="match status" value="1"/>
</dbReference>
<sequence>MSYANCSSDHISFCHSISAHIEPSSFKQASQHDCWRQATMTELQALERNQTWTLMKLPPGKHTIGCKWVYRIKHKANGSIERYNARLVAKGFTQQEGVDYFETFSPVAKFTTVRFFLRHFNMLFPS</sequence>
<feature type="domain" description="Reverse transcriptase Ty1/copia-type" evidence="1">
    <location>
        <begin position="49"/>
        <end position="117"/>
    </location>
</feature>
<dbReference type="EMBL" id="CM003603">
    <property type="protein sequence ID" value="KYP76050.1"/>
    <property type="molecule type" value="Genomic_DNA"/>
</dbReference>